<proteinExistence type="inferred from homology"/>
<dbReference type="InterPro" id="IPR054491">
    <property type="entry name" value="MGH1-like_GH"/>
</dbReference>
<keyword evidence="2 5" id="KW-0378">Hydrolase</keyword>
<dbReference type="SUPFAM" id="SSF48208">
    <property type="entry name" value="Six-hairpin glycosidases"/>
    <property type="match status" value="1"/>
</dbReference>
<dbReference type="InParanoid" id="A0A1H9KKH0"/>
<dbReference type="InterPro" id="IPR008928">
    <property type="entry name" value="6-hairpin_glycosidase_sf"/>
</dbReference>
<dbReference type="Gene3D" id="1.50.10.10">
    <property type="match status" value="1"/>
</dbReference>
<dbReference type="InterPro" id="IPR012341">
    <property type="entry name" value="6hp_glycosidase-like_sf"/>
</dbReference>
<evidence type="ECO:0000256" key="2">
    <source>
        <dbReference type="ARBA" id="ARBA00022801"/>
    </source>
</evidence>
<evidence type="ECO:0000259" key="4">
    <source>
        <dbReference type="Pfam" id="PF22422"/>
    </source>
</evidence>
<protein>
    <submittedName>
        <fullName evidence="5">Glycosyl hydrolase family 63 C-terminal domain-containing protein</fullName>
    </submittedName>
</protein>
<sequence>MKNKTKEHQRLEQHYAKEKHWMKWGPYLSERQWGTVREDYSEKGTAWKYFPHDHARSRVYRWGEDGIAGISDNHCQLCFSVALWNTKDPIIKERLYGLTGKEGNHGEDVKELYYYLDSTPTHSYMKHLYKYPQRAFPYSDLVTTNQRRSKLEPEYELLDTGVFDDGKYFDVFTEYAKADEKDILIRITIHNRAAEAAPIHLLPTLLIRNRWSFVEVEKKPFIELAESNEKMGSVKVEHDKVGQYHLYFDACDRVLFTENNTNEERLFGTPNATPLVKDSINDALIGNDFEAVTSVATGTKCSPHYQLTIEGGGSREIRLRLSSKALEAPLEKAFDEIFTDRLQEADEFYATQHDDDLSDDLKNIQRQAYGGMMWSKQFYHIDIPTWLNGDPEQPTPPAARKKGRNHEWMTLNNEDIISMPDKWEYPWYAVWDLAFHCVPIAKLDPDFAKKQLVLFLREWYMRPNGQIPAYEWNFSDVNPPVHAWACLKVYHIDKEQKGKGDIVFLKRVFQKLLINFTWWVNKVDTNDNNIFEGGFLGLDNIGVFDRSKEIPGGGSLDQADGTSWMAMYSLNMLDIALEIAQTDKSFEDVATKFFEHFVLISESINSITRDYKGAWDEEEGFFYDMLVLPDGSRTPLKLRSLVGLTSLFATMVMDKKRLQNLPDFMTRFNWHRTHRPSADFSVSIEESEETGDILLALVPRARLEKMLEALLDEEEFLAPGGIRSLSKFHQQGYSVQIAGKEFSLKYEPAESSSYLFGGNSNWRGPVWMPMNYLLLESLQNFNHHYQGSLGVQCPTGSGREVDLKQVSLDISKRLVSIFTKDEQGKRPAHGTDTIYQNDPYFKDLVLFYEYFHGDNSRGVGASHQTGWTGIVAELINRLE</sequence>
<comment type="similarity">
    <text evidence="1">Belongs to the glycosyl hydrolase 63 family.</text>
</comment>
<keyword evidence="3" id="KW-0326">Glycosidase</keyword>
<dbReference type="GO" id="GO:0009311">
    <property type="term" value="P:oligosaccharide metabolic process"/>
    <property type="evidence" value="ECO:0007669"/>
    <property type="project" value="InterPro"/>
</dbReference>
<dbReference type="STRING" id="478744.SAMN05444359_1217"/>
<evidence type="ECO:0000256" key="3">
    <source>
        <dbReference type="ARBA" id="ARBA00023295"/>
    </source>
</evidence>
<organism evidence="5 6">
    <name type="scientific">Neolewinella agarilytica</name>
    <dbReference type="NCBI Taxonomy" id="478744"/>
    <lineage>
        <taxon>Bacteria</taxon>
        <taxon>Pseudomonadati</taxon>
        <taxon>Bacteroidota</taxon>
        <taxon>Saprospiria</taxon>
        <taxon>Saprospirales</taxon>
        <taxon>Lewinellaceae</taxon>
        <taxon>Neolewinella</taxon>
    </lineage>
</organism>
<dbReference type="PANTHER" id="PTHR10412:SF11">
    <property type="entry name" value="MANNOSYL-OLIGOSACCHARIDE GLUCOSIDASE"/>
    <property type="match status" value="1"/>
</dbReference>
<gene>
    <name evidence="5" type="ORF">SAMN05444359_1217</name>
</gene>
<dbReference type="AlphaFoldDB" id="A0A1H9KKH0"/>
<feature type="domain" description="Mannosylglycerate hydrolase MGH1-like glycoside hydrolase" evidence="4">
    <location>
        <begin position="696"/>
        <end position="865"/>
    </location>
</feature>
<dbReference type="GO" id="GO:0004573">
    <property type="term" value="F:Glc3Man9GlcNAc2 oligosaccharide glucosidase activity"/>
    <property type="evidence" value="ECO:0007669"/>
    <property type="project" value="InterPro"/>
</dbReference>
<dbReference type="Pfam" id="PF22422">
    <property type="entry name" value="MGH1-like_GH"/>
    <property type="match status" value="2"/>
</dbReference>
<dbReference type="PANTHER" id="PTHR10412">
    <property type="entry name" value="MANNOSYL-OLIGOSACCHARIDE GLUCOSIDASE"/>
    <property type="match status" value="1"/>
</dbReference>
<reference evidence="6" key="1">
    <citation type="submission" date="2016-10" db="EMBL/GenBank/DDBJ databases">
        <authorList>
            <person name="Varghese N."/>
            <person name="Submissions S."/>
        </authorList>
    </citation>
    <scope>NUCLEOTIDE SEQUENCE [LARGE SCALE GENOMIC DNA]</scope>
    <source>
        <strain evidence="6">DSM 24740</strain>
    </source>
</reference>
<dbReference type="OrthoDB" id="9781878at2"/>
<dbReference type="RefSeq" id="WP_090170861.1">
    <property type="nucleotide sequence ID" value="NZ_FOFB01000021.1"/>
</dbReference>
<keyword evidence="6" id="KW-1185">Reference proteome</keyword>
<dbReference type="InterPro" id="IPR004888">
    <property type="entry name" value="Glycoside_hydrolase_63"/>
</dbReference>
<feature type="domain" description="Mannosylglycerate hydrolase MGH1-like glycoside hydrolase" evidence="4">
    <location>
        <begin position="425"/>
        <end position="526"/>
    </location>
</feature>
<dbReference type="GO" id="GO:0006487">
    <property type="term" value="P:protein N-linked glycosylation"/>
    <property type="evidence" value="ECO:0007669"/>
    <property type="project" value="TreeGrafter"/>
</dbReference>
<evidence type="ECO:0000256" key="1">
    <source>
        <dbReference type="ARBA" id="ARBA00010833"/>
    </source>
</evidence>
<evidence type="ECO:0000313" key="6">
    <source>
        <dbReference type="Proteomes" id="UP000199021"/>
    </source>
</evidence>
<dbReference type="EMBL" id="FOFB01000021">
    <property type="protein sequence ID" value="SEQ99646.1"/>
    <property type="molecule type" value="Genomic_DNA"/>
</dbReference>
<name>A0A1H9KKH0_9BACT</name>
<accession>A0A1H9KKH0</accession>
<evidence type="ECO:0000313" key="5">
    <source>
        <dbReference type="EMBL" id="SEQ99646.1"/>
    </source>
</evidence>
<dbReference type="Proteomes" id="UP000199021">
    <property type="component" value="Unassembled WGS sequence"/>
</dbReference>